<evidence type="ECO:0000259" key="7">
    <source>
        <dbReference type="SMART" id="SM00861"/>
    </source>
</evidence>
<evidence type="ECO:0000313" key="8">
    <source>
        <dbReference type="EMBL" id="GGD98006.1"/>
    </source>
</evidence>
<dbReference type="Pfam" id="PF02779">
    <property type="entry name" value="Transket_pyr"/>
    <property type="match status" value="1"/>
</dbReference>
<reference evidence="8" key="2">
    <citation type="submission" date="2020-09" db="EMBL/GenBank/DDBJ databases">
        <authorList>
            <person name="Sun Q."/>
            <person name="Zhou Y."/>
        </authorList>
    </citation>
    <scope>NUCLEOTIDE SEQUENCE</scope>
    <source>
        <strain evidence="8">CGMCC 1.12924</strain>
    </source>
</reference>
<gene>
    <name evidence="8" type="ORF">GCM10011312_21990</name>
</gene>
<feature type="region of interest" description="Disordered" evidence="6">
    <location>
        <begin position="125"/>
        <end position="146"/>
    </location>
</feature>
<comment type="function">
    <text evidence="2">E1 component of the 2-oxoglutarate dehydrogenase (OGDH) complex which catalyzes the decarboxylation of 2-oxoglutarate, the first step in the conversion of 2-oxoglutarate to succinyl-CoA and CO(2).</text>
</comment>
<dbReference type="InterPro" id="IPR009014">
    <property type="entry name" value="Transketo_C/PFOR_II"/>
</dbReference>
<dbReference type="InterPro" id="IPR033248">
    <property type="entry name" value="Transketolase_C"/>
</dbReference>
<name>A0A8J2Y7R1_9FLAO</name>
<dbReference type="PANTHER" id="PTHR42980">
    <property type="entry name" value="2-OXOISOVALERATE DEHYDROGENASE SUBUNIT BETA-RELATED"/>
    <property type="match status" value="1"/>
</dbReference>
<dbReference type="Pfam" id="PF02780">
    <property type="entry name" value="Transketolase_C"/>
    <property type="match status" value="1"/>
</dbReference>
<feature type="domain" description="Transketolase-like pyrimidine-binding" evidence="7">
    <location>
        <begin position="470"/>
        <end position="644"/>
    </location>
</feature>
<dbReference type="Gene3D" id="3.40.50.920">
    <property type="match status" value="1"/>
</dbReference>
<feature type="compositionally biased region" description="Polar residues" evidence="6">
    <location>
        <begin position="130"/>
        <end position="146"/>
    </location>
</feature>
<protein>
    <recommendedName>
        <fullName evidence="3">3-methyl-2-oxobutanoate dehydrogenase (2-methylpropanoyl-transferring)</fullName>
        <ecNumber evidence="3">1.2.4.4</ecNumber>
    </recommendedName>
</protein>
<dbReference type="Gene3D" id="3.40.50.970">
    <property type="match status" value="2"/>
</dbReference>
<dbReference type="Pfam" id="PF00676">
    <property type="entry name" value="E1_dh"/>
    <property type="match status" value="1"/>
</dbReference>
<dbReference type="InterPro" id="IPR001017">
    <property type="entry name" value="DH_E1"/>
</dbReference>
<comment type="caution">
    <text evidence="8">The sequence shown here is derived from an EMBL/GenBank/DDBJ whole genome shotgun (WGS) entry which is preliminary data.</text>
</comment>
<dbReference type="GO" id="GO:0007584">
    <property type="term" value="P:response to nutrient"/>
    <property type="evidence" value="ECO:0007669"/>
    <property type="project" value="TreeGrafter"/>
</dbReference>
<sequence length="804" mass="90149">MQSKPQTKEDISFEEFKAEVLNDYKIAVTSRECSLLGRREVLTGKAKFGIFGDGKEVPQLAWAKAFKNGDWRSGYYRDQTFMMAINEMTIQQFFAGLYGHTELEQEPMAAGRQMGGHFSTHSLNEDGSWKNLTEQKNSSPDISPTAGQMPRLLGLAQASKIFRNVSETQQLTNFSDKGNEIAWGTIGNASTSEGLFWETINAAGVLQVPMVMSIWDDEYGISVHAKYQTTKENISEILKGFQRDENDNGYEIIKVLGWDYPALIEAYQKAAHIAREEHVPVLIHVVELTQPQGHSTSGSHERYKNADRLQWEAEHDCNLKMREWMISNNISTEEELSDLEKAIKKEVREGKAAAWKAFVAPQKEEQGELIAILNKLSAESSNKNFLNKLKEELEALKEPIRKEILSTARKALKYVVSENSKAKVGLVNWIQTYYEKIQPKYSKHLYSESAENAIAVSEVKATYDLDAKEVDARIIIRDNFDKIFEKYPQSLIFGEDSGNIGDVNQGLEGMQEKYGKLRVADAGIREATILGQGIGMALRGLRPIAEIQYLDYLLYALQIISDDLATIQYRTFGKQKAPLIIRTRGHRLEGIWHSGSPMGGIIHLVRGIHVLVPRNMTKAAGFYNTLLASDEPGLIVECLNGYRLKEKMPNNLGELKTPLGVVETIKEGEDITLVSYGSTLRLIEEAANDLMEVGISVEIIDVQSLLPFDLNHDIVKSIAKTNRLLVIDEDVPGGASAFILQHIIDEQNAYVHLDSKPQTLTAKAHRPAYGTDGDYFSKPSVEDIFEKVYAIMSEVNPAKYPSLV</sequence>
<dbReference type="RefSeq" id="WP_188442487.1">
    <property type="nucleotide sequence ID" value="NZ_BMGK01000009.1"/>
</dbReference>
<dbReference type="Proteomes" id="UP000652231">
    <property type="component" value="Unassembled WGS sequence"/>
</dbReference>
<dbReference type="InterPro" id="IPR005475">
    <property type="entry name" value="Transketolase-like_Pyr-bd"/>
</dbReference>
<reference evidence="8" key="1">
    <citation type="journal article" date="2014" name="Int. J. Syst. Evol. Microbiol.">
        <title>Complete genome sequence of Corynebacterium casei LMG S-19264T (=DSM 44701T), isolated from a smear-ripened cheese.</title>
        <authorList>
            <consortium name="US DOE Joint Genome Institute (JGI-PGF)"/>
            <person name="Walter F."/>
            <person name="Albersmeier A."/>
            <person name="Kalinowski J."/>
            <person name="Ruckert C."/>
        </authorList>
    </citation>
    <scope>NUCLEOTIDE SEQUENCE</scope>
    <source>
        <strain evidence="8">CGMCC 1.12924</strain>
    </source>
</reference>
<dbReference type="CDD" id="cd02000">
    <property type="entry name" value="TPP_E1_PDC_ADC_BCADC"/>
    <property type="match status" value="1"/>
</dbReference>
<dbReference type="SMART" id="SM00861">
    <property type="entry name" value="Transket_pyr"/>
    <property type="match status" value="1"/>
</dbReference>
<accession>A0A8J2Y7R1</accession>
<evidence type="ECO:0000313" key="9">
    <source>
        <dbReference type="Proteomes" id="UP000652231"/>
    </source>
</evidence>
<dbReference type="GO" id="GO:0003863">
    <property type="term" value="F:branched-chain 2-oxo acid dehydrogenase activity"/>
    <property type="evidence" value="ECO:0007669"/>
    <property type="project" value="UniProtKB-EC"/>
</dbReference>
<evidence type="ECO:0000256" key="6">
    <source>
        <dbReference type="SAM" id="MobiDB-lite"/>
    </source>
</evidence>
<organism evidence="8 9">
    <name type="scientific">Planktosalinus lacus</name>
    <dbReference type="NCBI Taxonomy" id="1526573"/>
    <lineage>
        <taxon>Bacteria</taxon>
        <taxon>Pseudomonadati</taxon>
        <taxon>Bacteroidota</taxon>
        <taxon>Flavobacteriia</taxon>
        <taxon>Flavobacteriales</taxon>
        <taxon>Flavobacteriaceae</taxon>
        <taxon>Planktosalinus</taxon>
    </lineage>
</organism>
<keyword evidence="4" id="KW-0560">Oxidoreductase</keyword>
<proteinExistence type="predicted"/>
<keyword evidence="9" id="KW-1185">Reference proteome</keyword>
<evidence type="ECO:0000256" key="1">
    <source>
        <dbReference type="ARBA" id="ARBA00001964"/>
    </source>
</evidence>
<keyword evidence="5" id="KW-0786">Thiamine pyrophosphate</keyword>
<dbReference type="InterPro" id="IPR029061">
    <property type="entry name" value="THDP-binding"/>
</dbReference>
<evidence type="ECO:0000256" key="5">
    <source>
        <dbReference type="ARBA" id="ARBA00023052"/>
    </source>
</evidence>
<dbReference type="PANTHER" id="PTHR42980:SF1">
    <property type="entry name" value="2-OXOISOVALERATE DEHYDROGENASE SUBUNIT BETA, MITOCHONDRIAL"/>
    <property type="match status" value="1"/>
</dbReference>
<dbReference type="GO" id="GO:0009083">
    <property type="term" value="P:branched-chain amino acid catabolic process"/>
    <property type="evidence" value="ECO:0007669"/>
    <property type="project" value="TreeGrafter"/>
</dbReference>
<dbReference type="AlphaFoldDB" id="A0A8J2Y7R1"/>
<dbReference type="EMBL" id="BMGK01000009">
    <property type="protein sequence ID" value="GGD98006.1"/>
    <property type="molecule type" value="Genomic_DNA"/>
</dbReference>
<dbReference type="EC" id="1.2.4.4" evidence="3"/>
<comment type="cofactor">
    <cofactor evidence="1">
        <name>thiamine diphosphate</name>
        <dbReference type="ChEBI" id="CHEBI:58937"/>
    </cofactor>
</comment>
<dbReference type="SUPFAM" id="SSF52518">
    <property type="entry name" value="Thiamin diphosphate-binding fold (THDP-binding)"/>
    <property type="match status" value="2"/>
</dbReference>
<evidence type="ECO:0000256" key="4">
    <source>
        <dbReference type="ARBA" id="ARBA00023002"/>
    </source>
</evidence>
<dbReference type="SUPFAM" id="SSF52922">
    <property type="entry name" value="TK C-terminal domain-like"/>
    <property type="match status" value="1"/>
</dbReference>
<evidence type="ECO:0000256" key="3">
    <source>
        <dbReference type="ARBA" id="ARBA00012277"/>
    </source>
</evidence>
<evidence type="ECO:0000256" key="2">
    <source>
        <dbReference type="ARBA" id="ARBA00003906"/>
    </source>
</evidence>